<organism evidence="1 2">
    <name type="scientific">Stagnihabitans tardus</name>
    <dbReference type="NCBI Taxonomy" id="2699202"/>
    <lineage>
        <taxon>Bacteria</taxon>
        <taxon>Pseudomonadati</taxon>
        <taxon>Pseudomonadota</taxon>
        <taxon>Alphaproteobacteria</taxon>
        <taxon>Rhodobacterales</taxon>
        <taxon>Paracoccaceae</taxon>
        <taxon>Stagnihabitans</taxon>
    </lineage>
</organism>
<evidence type="ECO:0000313" key="2">
    <source>
        <dbReference type="Proteomes" id="UP001193501"/>
    </source>
</evidence>
<protein>
    <submittedName>
        <fullName evidence="1">Uncharacterized protein</fullName>
    </submittedName>
</protein>
<keyword evidence="2" id="KW-1185">Reference proteome</keyword>
<accession>A0AAE4YC57</accession>
<name>A0AAE4YC57_9RHOB</name>
<reference evidence="1" key="1">
    <citation type="submission" date="2020-01" db="EMBL/GenBank/DDBJ databases">
        <authorList>
            <person name="Chen W.-M."/>
        </authorList>
    </citation>
    <scope>NUCLEOTIDE SEQUENCE</scope>
    <source>
        <strain evidence="1">CYK-10</strain>
    </source>
</reference>
<dbReference type="AlphaFoldDB" id="A0AAE4YC57"/>
<sequence length="261" mass="28083">MSKILFMGSSHLGAVKLGYEQIAAEFPGAEVDFFGAPAKVFAAMALTEDLQFGITATSQVTEVEAQRVERTFGRREVDLRAYDTVVILGHRIEEIVNAQVLNSHSVAGLSEAPDLPPLTQETYLALMDSYLTGLLPDPAWAAIIRPRVIFVAKPRMSEGCVKGTSPRTKPWAELIRRGLVKGPGLQLFLDRARAVFADKGLHLITPPPEVLGATGLTRADFSRAGAPDAGDALAGNDFDYSHMNAAYGVIMARSIMETVAG</sequence>
<proteinExistence type="predicted"/>
<dbReference type="Proteomes" id="UP001193501">
    <property type="component" value="Unassembled WGS sequence"/>
</dbReference>
<comment type="caution">
    <text evidence="1">The sequence shown here is derived from an EMBL/GenBank/DDBJ whole genome shotgun (WGS) entry which is preliminary data.</text>
</comment>
<dbReference type="EMBL" id="JAABNR010000012">
    <property type="protein sequence ID" value="NBZ88691.1"/>
    <property type="molecule type" value="Genomic_DNA"/>
</dbReference>
<dbReference type="RefSeq" id="WP_168775502.1">
    <property type="nucleotide sequence ID" value="NZ_JAABNR010000012.1"/>
</dbReference>
<gene>
    <name evidence="1" type="ORF">GV832_13945</name>
</gene>
<evidence type="ECO:0000313" key="1">
    <source>
        <dbReference type="EMBL" id="NBZ88691.1"/>
    </source>
</evidence>